<name>A0A814CFR9_9BILA</name>
<reference evidence="3" key="1">
    <citation type="submission" date="2021-02" db="EMBL/GenBank/DDBJ databases">
        <authorList>
            <person name="Nowell W R."/>
        </authorList>
    </citation>
    <scope>NUCLEOTIDE SEQUENCE</scope>
    <source>
        <strain evidence="3">Ploen Becks lab</strain>
    </source>
</reference>
<keyword evidence="1" id="KW-0067">ATP-binding</keyword>
<keyword evidence="1" id="KW-0227">DNA damage</keyword>
<comment type="caution">
    <text evidence="3">The sequence shown here is derived from an EMBL/GenBank/DDBJ whole genome shotgun (WGS) entry which is preliminary data.</text>
</comment>
<accession>A0A814CFR9</accession>
<dbReference type="OrthoDB" id="416437at2759"/>
<dbReference type="Pfam" id="PF05970">
    <property type="entry name" value="PIF1"/>
    <property type="match status" value="1"/>
</dbReference>
<evidence type="ECO:0000256" key="1">
    <source>
        <dbReference type="RuleBase" id="RU363044"/>
    </source>
</evidence>
<dbReference type="InterPro" id="IPR051055">
    <property type="entry name" value="PIF1_helicase"/>
</dbReference>
<comment type="similarity">
    <text evidence="1">Belongs to the helicase family.</text>
</comment>
<comment type="cofactor">
    <cofactor evidence="1">
        <name>Mg(2+)</name>
        <dbReference type="ChEBI" id="CHEBI:18420"/>
    </cofactor>
</comment>
<keyword evidence="1" id="KW-0378">Hydrolase</keyword>
<dbReference type="GO" id="GO:0006281">
    <property type="term" value="P:DNA repair"/>
    <property type="evidence" value="ECO:0007669"/>
    <property type="project" value="UniProtKB-KW"/>
</dbReference>
<evidence type="ECO:0000259" key="2">
    <source>
        <dbReference type="Pfam" id="PF05970"/>
    </source>
</evidence>
<evidence type="ECO:0000313" key="4">
    <source>
        <dbReference type="Proteomes" id="UP000663879"/>
    </source>
</evidence>
<keyword evidence="1" id="KW-0547">Nucleotide-binding</keyword>
<sequence>MKPSFQAVSKSQTKNQTEVEKYFQCRIVSTVGASALIMDHHLVQSTIKVSYDELLCSENITKTYAEECLTRDLIDFNEYDSDLMDNKVSSSNDLSQTLDLWSELFRAKKDMSEINRFENRVIFDDIILDEDENGEKDGNIGLDIEIPNSLKELKNNYEKLTNCQKEVADFVEKNCESNFLIFISGPAGTGKSFILKYLYEMLTMNGFKVAKLATTGLTANLIKGETVHGFFQIDGNYDISLEAETNKWNEIK</sequence>
<dbReference type="GO" id="GO:0006310">
    <property type="term" value="P:DNA recombination"/>
    <property type="evidence" value="ECO:0007669"/>
    <property type="project" value="UniProtKB-KW"/>
</dbReference>
<dbReference type="Proteomes" id="UP000663879">
    <property type="component" value="Unassembled WGS sequence"/>
</dbReference>
<dbReference type="PANTHER" id="PTHR47642">
    <property type="entry name" value="ATP-DEPENDENT DNA HELICASE"/>
    <property type="match status" value="1"/>
</dbReference>
<comment type="catalytic activity">
    <reaction evidence="1">
        <text>ATP + H2O = ADP + phosphate + H(+)</text>
        <dbReference type="Rhea" id="RHEA:13065"/>
        <dbReference type="ChEBI" id="CHEBI:15377"/>
        <dbReference type="ChEBI" id="CHEBI:15378"/>
        <dbReference type="ChEBI" id="CHEBI:30616"/>
        <dbReference type="ChEBI" id="CHEBI:43474"/>
        <dbReference type="ChEBI" id="CHEBI:456216"/>
        <dbReference type="EC" id="5.6.2.3"/>
    </reaction>
</comment>
<organism evidence="3 4">
    <name type="scientific">Brachionus calyciflorus</name>
    <dbReference type="NCBI Taxonomy" id="104777"/>
    <lineage>
        <taxon>Eukaryota</taxon>
        <taxon>Metazoa</taxon>
        <taxon>Spiralia</taxon>
        <taxon>Gnathifera</taxon>
        <taxon>Rotifera</taxon>
        <taxon>Eurotatoria</taxon>
        <taxon>Monogononta</taxon>
        <taxon>Pseudotrocha</taxon>
        <taxon>Ploima</taxon>
        <taxon>Brachionidae</taxon>
        <taxon>Brachionus</taxon>
    </lineage>
</organism>
<keyword evidence="1" id="KW-0347">Helicase</keyword>
<dbReference type="Gene3D" id="3.40.50.300">
    <property type="entry name" value="P-loop containing nucleotide triphosphate hydrolases"/>
    <property type="match status" value="1"/>
</dbReference>
<dbReference type="EMBL" id="CAJNOC010002611">
    <property type="protein sequence ID" value="CAF0942741.1"/>
    <property type="molecule type" value="Genomic_DNA"/>
</dbReference>
<proteinExistence type="inferred from homology"/>
<dbReference type="GO" id="GO:0005524">
    <property type="term" value="F:ATP binding"/>
    <property type="evidence" value="ECO:0007669"/>
    <property type="project" value="UniProtKB-KW"/>
</dbReference>
<dbReference type="GO" id="GO:0016787">
    <property type="term" value="F:hydrolase activity"/>
    <property type="evidence" value="ECO:0007669"/>
    <property type="project" value="UniProtKB-KW"/>
</dbReference>
<feature type="domain" description="DNA helicase Pif1-like DEAD-box helicase" evidence="2">
    <location>
        <begin position="160"/>
        <end position="236"/>
    </location>
</feature>
<keyword evidence="1" id="KW-0234">DNA repair</keyword>
<dbReference type="InterPro" id="IPR027417">
    <property type="entry name" value="P-loop_NTPase"/>
</dbReference>
<dbReference type="GO" id="GO:0000723">
    <property type="term" value="P:telomere maintenance"/>
    <property type="evidence" value="ECO:0007669"/>
    <property type="project" value="InterPro"/>
</dbReference>
<dbReference type="EC" id="5.6.2.3" evidence="1"/>
<keyword evidence="1" id="KW-0233">DNA recombination</keyword>
<protein>
    <recommendedName>
        <fullName evidence="1">ATP-dependent DNA helicase</fullName>
        <ecNumber evidence="1">5.6.2.3</ecNumber>
    </recommendedName>
</protein>
<dbReference type="GO" id="GO:0043139">
    <property type="term" value="F:5'-3' DNA helicase activity"/>
    <property type="evidence" value="ECO:0007669"/>
    <property type="project" value="UniProtKB-EC"/>
</dbReference>
<gene>
    <name evidence="3" type="ORF">OXX778_LOCUS13513</name>
</gene>
<dbReference type="AlphaFoldDB" id="A0A814CFR9"/>
<evidence type="ECO:0000313" key="3">
    <source>
        <dbReference type="EMBL" id="CAF0942741.1"/>
    </source>
</evidence>
<keyword evidence="4" id="KW-1185">Reference proteome</keyword>
<dbReference type="InterPro" id="IPR010285">
    <property type="entry name" value="DNA_helicase_pif1-like_DEAD"/>
</dbReference>
<dbReference type="SUPFAM" id="SSF52540">
    <property type="entry name" value="P-loop containing nucleoside triphosphate hydrolases"/>
    <property type="match status" value="1"/>
</dbReference>